<dbReference type="PANTHER" id="PTHR37534">
    <property type="entry name" value="TRANSCRIPTIONAL ACTIVATOR PROTEIN UGA3"/>
    <property type="match status" value="1"/>
</dbReference>
<feature type="region of interest" description="Disordered" evidence="2">
    <location>
        <begin position="53"/>
        <end position="88"/>
    </location>
</feature>
<reference evidence="3" key="1">
    <citation type="submission" date="2022-11" db="EMBL/GenBank/DDBJ databases">
        <authorList>
            <person name="Petersen C."/>
        </authorList>
    </citation>
    <scope>NUCLEOTIDE SEQUENCE</scope>
    <source>
        <strain evidence="3">IBT 30761</strain>
    </source>
</reference>
<comment type="caution">
    <text evidence="3">The sequence shown here is derived from an EMBL/GenBank/DDBJ whole genome shotgun (WGS) entry which is preliminary data.</text>
</comment>
<evidence type="ECO:0000313" key="4">
    <source>
        <dbReference type="Proteomes" id="UP001149074"/>
    </source>
</evidence>
<organism evidence="3 4">
    <name type="scientific">Penicillium argentinense</name>
    <dbReference type="NCBI Taxonomy" id="1131581"/>
    <lineage>
        <taxon>Eukaryota</taxon>
        <taxon>Fungi</taxon>
        <taxon>Dikarya</taxon>
        <taxon>Ascomycota</taxon>
        <taxon>Pezizomycotina</taxon>
        <taxon>Eurotiomycetes</taxon>
        <taxon>Eurotiomycetidae</taxon>
        <taxon>Eurotiales</taxon>
        <taxon>Aspergillaceae</taxon>
        <taxon>Penicillium</taxon>
    </lineage>
</organism>
<dbReference type="PANTHER" id="PTHR37534:SF2">
    <property type="entry name" value="N-ACETYLTRANSFERASE DOMAIN-CONTAINING PROTEIN"/>
    <property type="match status" value="1"/>
</dbReference>
<accession>A0A9W9K2M7</accession>
<dbReference type="GeneID" id="81361023"/>
<protein>
    <recommendedName>
        <fullName evidence="5">ARCA protein</fullName>
    </recommendedName>
</protein>
<dbReference type="OrthoDB" id="407832at2759"/>
<proteinExistence type="predicted"/>
<evidence type="ECO:0008006" key="5">
    <source>
        <dbReference type="Google" id="ProtNLM"/>
    </source>
</evidence>
<evidence type="ECO:0000256" key="2">
    <source>
        <dbReference type="SAM" id="MobiDB-lite"/>
    </source>
</evidence>
<feature type="region of interest" description="Disordered" evidence="2">
    <location>
        <begin position="16"/>
        <end position="38"/>
    </location>
</feature>
<dbReference type="Proteomes" id="UP001149074">
    <property type="component" value="Unassembled WGS sequence"/>
</dbReference>
<dbReference type="GO" id="GO:0000976">
    <property type="term" value="F:transcription cis-regulatory region binding"/>
    <property type="evidence" value="ECO:0007669"/>
    <property type="project" value="TreeGrafter"/>
</dbReference>
<keyword evidence="4" id="KW-1185">Reference proteome</keyword>
<feature type="compositionally biased region" description="Polar residues" evidence="2">
    <location>
        <begin position="53"/>
        <end position="62"/>
    </location>
</feature>
<sequence length="548" mass="61683">MARLTKRCTGQLSYIHTTKGSTGETQDDEPNVAHENGNQRELELNRTQSISLASNSTHQSQPDLKVQMDKPARNFPDPASLSSLGRSPSMSRFASETLTVQSHRSESLTFFGSPFPPARNEYPIGPLKGLSDSATNASYASLEEACLIRHFTENLAYWFDTCDRDRHFELIVPQRAIFCPVLRYAILTASAGHLTRLVACRGNPGNDVVEVSGVRLPGLTMDTAVRYHDTCISYLLELSKDPNEQYNEDIITAATILRFYEQIDAPSIGIDSEAYLNTVQFIVHNQHNDSFYSYHTIQGPPRDYHIHSIPSTSLRHSAFLIALRQEIWSAFLNQRTFRLPVCPSNDYTVFDSASDFVWTNRILVWCADLLKFCFDESRSMPPAKRVERWTTLKSFDLMWEANRPLDFKPLYFEDTDPASGKFFPVIWHQNPCQVVGAQHVELSRILLAVSNPHLSRLGLAARSANLALEEELRCIIRRLIGLALSNPKCPVVFVDAAVGISVCGEYLTDPAEQNAVLEFLADLELNYAWPTTATSTALREAWQTRLLS</sequence>
<evidence type="ECO:0000256" key="1">
    <source>
        <dbReference type="ARBA" id="ARBA00023242"/>
    </source>
</evidence>
<dbReference type="GO" id="GO:0045944">
    <property type="term" value="P:positive regulation of transcription by RNA polymerase II"/>
    <property type="evidence" value="ECO:0007669"/>
    <property type="project" value="TreeGrafter"/>
</dbReference>
<dbReference type="GO" id="GO:0005634">
    <property type="term" value="C:nucleus"/>
    <property type="evidence" value="ECO:0007669"/>
    <property type="project" value="TreeGrafter"/>
</dbReference>
<keyword evidence="1" id="KW-0539">Nucleus</keyword>
<dbReference type="GO" id="GO:0003700">
    <property type="term" value="F:DNA-binding transcription factor activity"/>
    <property type="evidence" value="ECO:0007669"/>
    <property type="project" value="TreeGrafter"/>
</dbReference>
<dbReference type="EMBL" id="JAPQKI010000009">
    <property type="protein sequence ID" value="KAJ5090869.1"/>
    <property type="molecule type" value="Genomic_DNA"/>
</dbReference>
<name>A0A9W9K2M7_9EURO</name>
<evidence type="ECO:0000313" key="3">
    <source>
        <dbReference type="EMBL" id="KAJ5090869.1"/>
    </source>
</evidence>
<dbReference type="AlphaFoldDB" id="A0A9W9K2M7"/>
<gene>
    <name evidence="3" type="ORF">N7532_009553</name>
</gene>
<dbReference type="RefSeq" id="XP_056472850.1">
    <property type="nucleotide sequence ID" value="XM_056622044.1"/>
</dbReference>
<reference evidence="3" key="2">
    <citation type="journal article" date="2023" name="IMA Fungus">
        <title>Comparative genomic study of the Penicillium genus elucidates a diverse pangenome and 15 lateral gene transfer events.</title>
        <authorList>
            <person name="Petersen C."/>
            <person name="Sorensen T."/>
            <person name="Nielsen M.R."/>
            <person name="Sondergaard T.E."/>
            <person name="Sorensen J.L."/>
            <person name="Fitzpatrick D.A."/>
            <person name="Frisvad J.C."/>
            <person name="Nielsen K.L."/>
        </authorList>
    </citation>
    <scope>NUCLEOTIDE SEQUENCE</scope>
    <source>
        <strain evidence="3">IBT 30761</strain>
    </source>
</reference>